<comment type="caution">
    <text evidence="4">The sequence shown here is derived from an EMBL/GenBank/DDBJ whole genome shotgun (WGS) entry which is preliminary data.</text>
</comment>
<dbReference type="GO" id="GO:0008146">
    <property type="term" value="F:sulfotransferase activity"/>
    <property type="evidence" value="ECO:0007669"/>
    <property type="project" value="InterPro"/>
</dbReference>
<sequence length="298" mass="34397">MCEPSVIKDRSGVPFYYGDAKGVWFPPFPLPYPYSQQLDVIKNTVIRDDDVIMTGYGKSGSHWHYEMLSMLCRGQADYVKSDKPTEMLDRLTADQAAALPSPRVLNTHVPFHWLPTQALEKKTKIVYLLRNPKDIAVSLHNHMRDWTALGYPGSWPDFLHLYMHTGVWCNRWFDNVRDWERQIAAHPDIPVHVAVYEEAIKDPVGHVIKLNDFLGLGRSRDLCEKIADACSFNKLKVASAEVKDDLFKAIWKEGSPGFYRKGQVGDWKNWFTKEQNEEFDALYKKEMDGCKLNVVFQL</sequence>
<dbReference type="InterPro" id="IPR000863">
    <property type="entry name" value="Sulfotransferase_dom"/>
</dbReference>
<feature type="domain" description="Sulfotransferase" evidence="3">
    <location>
        <begin position="48"/>
        <end position="290"/>
    </location>
</feature>
<evidence type="ECO:0000256" key="2">
    <source>
        <dbReference type="ARBA" id="ARBA00022679"/>
    </source>
</evidence>
<dbReference type="AlphaFoldDB" id="A0AAN9BK58"/>
<evidence type="ECO:0000256" key="1">
    <source>
        <dbReference type="ARBA" id="ARBA00005771"/>
    </source>
</evidence>
<evidence type="ECO:0000259" key="3">
    <source>
        <dbReference type="Pfam" id="PF00685"/>
    </source>
</evidence>
<dbReference type="SUPFAM" id="SSF52540">
    <property type="entry name" value="P-loop containing nucleoside triphosphate hydrolases"/>
    <property type="match status" value="1"/>
</dbReference>
<evidence type="ECO:0000313" key="5">
    <source>
        <dbReference type="Proteomes" id="UP001374579"/>
    </source>
</evidence>
<gene>
    <name evidence="4" type="ORF">V1264_017717</name>
</gene>
<accession>A0AAN9BK58</accession>
<proteinExistence type="inferred from homology"/>
<keyword evidence="2" id="KW-0808">Transferase</keyword>
<dbReference type="PANTHER" id="PTHR11783">
    <property type="entry name" value="SULFOTRANSFERASE SULT"/>
    <property type="match status" value="1"/>
</dbReference>
<name>A0AAN9BK58_9CAEN</name>
<dbReference type="Proteomes" id="UP001374579">
    <property type="component" value="Unassembled WGS sequence"/>
</dbReference>
<dbReference type="Pfam" id="PF00685">
    <property type="entry name" value="Sulfotransfer_1"/>
    <property type="match status" value="1"/>
</dbReference>
<dbReference type="InterPro" id="IPR027417">
    <property type="entry name" value="P-loop_NTPase"/>
</dbReference>
<comment type="similarity">
    <text evidence="1">Belongs to the sulfotransferase 1 family.</text>
</comment>
<protein>
    <recommendedName>
        <fullName evidence="3">Sulfotransferase domain-containing protein</fullName>
    </recommendedName>
</protein>
<evidence type="ECO:0000313" key="4">
    <source>
        <dbReference type="EMBL" id="KAK7106464.1"/>
    </source>
</evidence>
<keyword evidence="5" id="KW-1185">Reference proteome</keyword>
<organism evidence="4 5">
    <name type="scientific">Littorina saxatilis</name>
    <dbReference type="NCBI Taxonomy" id="31220"/>
    <lineage>
        <taxon>Eukaryota</taxon>
        <taxon>Metazoa</taxon>
        <taxon>Spiralia</taxon>
        <taxon>Lophotrochozoa</taxon>
        <taxon>Mollusca</taxon>
        <taxon>Gastropoda</taxon>
        <taxon>Caenogastropoda</taxon>
        <taxon>Littorinimorpha</taxon>
        <taxon>Littorinoidea</taxon>
        <taxon>Littorinidae</taxon>
        <taxon>Littorina</taxon>
    </lineage>
</organism>
<dbReference type="EMBL" id="JBAMIC010000007">
    <property type="protein sequence ID" value="KAK7106464.1"/>
    <property type="molecule type" value="Genomic_DNA"/>
</dbReference>
<reference evidence="4 5" key="1">
    <citation type="submission" date="2024-02" db="EMBL/GenBank/DDBJ databases">
        <title>Chromosome-scale genome assembly of the rough periwinkle Littorina saxatilis.</title>
        <authorList>
            <person name="De Jode A."/>
            <person name="Faria R."/>
            <person name="Formenti G."/>
            <person name="Sims Y."/>
            <person name="Smith T.P."/>
            <person name="Tracey A."/>
            <person name="Wood J.M.D."/>
            <person name="Zagrodzka Z.B."/>
            <person name="Johannesson K."/>
            <person name="Butlin R.K."/>
            <person name="Leder E.H."/>
        </authorList>
    </citation>
    <scope>NUCLEOTIDE SEQUENCE [LARGE SCALE GENOMIC DNA]</scope>
    <source>
        <strain evidence="4">Snail1</strain>
        <tissue evidence="4">Muscle</tissue>
    </source>
</reference>
<dbReference type="Gene3D" id="3.40.50.300">
    <property type="entry name" value="P-loop containing nucleotide triphosphate hydrolases"/>
    <property type="match status" value="1"/>
</dbReference>